<feature type="transmembrane region" description="Helical" evidence="2">
    <location>
        <begin position="517"/>
        <end position="538"/>
    </location>
</feature>
<feature type="transmembrane region" description="Helical" evidence="2">
    <location>
        <begin position="433"/>
        <end position="462"/>
    </location>
</feature>
<feature type="signal peptide" evidence="3">
    <location>
        <begin position="1"/>
        <end position="24"/>
    </location>
</feature>
<sequence length="619" mass="70910">MDRLVLRFTLGMLFLTYCIDISRCGMVKLGFGDHKNFAFEQCTDVNDGYPCYTRLELIAPKWTTTANEPNHIYSTYIPEGIGGDLCNNSVTRRLEMMNFKCEEYFCPGQDNVINRQFVNATLHTIIDDNKPNGDIEALLIARHNLLRNYCFHCSHSSRTSFHQNLTTSPEQCPYFWRHQSDHCGAVKAVTLLDFNMVRVGKFKSWAMSQDSSLNSSLSLSRFSDILILTAWRSQRLNVVSNEVGRGEFSYLCYCTDSKRFGMQCDAYTSFFIPFSYLADPFIIIFLRSVVVFILLWFVYIPILYNDKKYLKKGFIKLFRAHFLNIKTIATIYITIGEFIGIFDEVLTLNFDISPRLSTFHTLFTGVQYVLTGMSFGSLLILWIDMVEKAKNLSTKNTLDIKLKVTLFLLYILVVFVVILIVVTFAVTNQLVSMVVSCFLIGFLSFLFISFSIGFIIYGSLIFKTIFKNSSTIKPWDLKFMRFVFIGMIAFTNFSAWLVVSSVRVITGNLMGLFFRLFTFHICVWCISILCLVVTFLLFEENKFFALPINKFIFCKYKYHDLLVTNTTDDTSNRSPAESSDTSSTLPTKNEIILTPVSASSEPTSSVFDNKQDIPSPQEA</sequence>
<feature type="transmembrane region" description="Helical" evidence="2">
    <location>
        <begin position="323"/>
        <end position="342"/>
    </location>
</feature>
<name>A0AAW2ZQV5_9EUKA</name>
<keyword evidence="2" id="KW-1133">Transmembrane helix</keyword>
<feature type="transmembrane region" description="Helical" evidence="2">
    <location>
        <begin position="404"/>
        <end position="427"/>
    </location>
</feature>
<keyword evidence="3" id="KW-0732">Signal</keyword>
<feature type="region of interest" description="Disordered" evidence="1">
    <location>
        <begin position="568"/>
        <end position="619"/>
    </location>
</feature>
<dbReference type="EMBL" id="JAOPGA020001810">
    <property type="protein sequence ID" value="KAL0491517.1"/>
    <property type="molecule type" value="Genomic_DNA"/>
</dbReference>
<gene>
    <name evidence="4" type="ORF">AKO1_004005</name>
</gene>
<feature type="transmembrane region" description="Helical" evidence="2">
    <location>
        <begin position="482"/>
        <end position="505"/>
    </location>
</feature>
<feature type="compositionally biased region" description="Polar residues" evidence="1">
    <location>
        <begin position="568"/>
        <end position="587"/>
    </location>
</feature>
<keyword evidence="2" id="KW-0472">Membrane</keyword>
<keyword evidence="5" id="KW-1185">Reference proteome</keyword>
<feature type="transmembrane region" description="Helical" evidence="2">
    <location>
        <begin position="281"/>
        <end position="302"/>
    </location>
</feature>
<feature type="compositionally biased region" description="Polar residues" evidence="1">
    <location>
        <begin position="596"/>
        <end position="619"/>
    </location>
</feature>
<protein>
    <submittedName>
        <fullName evidence="4">Sfmbt</fullName>
    </submittedName>
</protein>
<keyword evidence="2" id="KW-0812">Transmembrane</keyword>
<evidence type="ECO:0000313" key="5">
    <source>
        <dbReference type="Proteomes" id="UP001431209"/>
    </source>
</evidence>
<evidence type="ECO:0000256" key="1">
    <source>
        <dbReference type="SAM" id="MobiDB-lite"/>
    </source>
</evidence>
<feature type="chain" id="PRO_5043890120" evidence="3">
    <location>
        <begin position="25"/>
        <end position="619"/>
    </location>
</feature>
<feature type="transmembrane region" description="Helical" evidence="2">
    <location>
        <begin position="362"/>
        <end position="383"/>
    </location>
</feature>
<dbReference type="Proteomes" id="UP001431209">
    <property type="component" value="Unassembled WGS sequence"/>
</dbReference>
<proteinExistence type="predicted"/>
<comment type="caution">
    <text evidence="4">The sequence shown here is derived from an EMBL/GenBank/DDBJ whole genome shotgun (WGS) entry which is preliminary data.</text>
</comment>
<evidence type="ECO:0000313" key="4">
    <source>
        <dbReference type="EMBL" id="KAL0491517.1"/>
    </source>
</evidence>
<reference evidence="4 5" key="1">
    <citation type="submission" date="2024-03" db="EMBL/GenBank/DDBJ databases">
        <title>The Acrasis kona genome and developmental transcriptomes reveal deep origins of eukaryotic multicellular pathways.</title>
        <authorList>
            <person name="Sheikh S."/>
            <person name="Fu C.-J."/>
            <person name="Brown M.W."/>
            <person name="Baldauf S.L."/>
        </authorList>
    </citation>
    <scope>NUCLEOTIDE SEQUENCE [LARGE SCALE GENOMIC DNA]</scope>
    <source>
        <strain evidence="4 5">ATCC MYA-3509</strain>
    </source>
</reference>
<accession>A0AAW2ZQV5</accession>
<organism evidence="4 5">
    <name type="scientific">Acrasis kona</name>
    <dbReference type="NCBI Taxonomy" id="1008807"/>
    <lineage>
        <taxon>Eukaryota</taxon>
        <taxon>Discoba</taxon>
        <taxon>Heterolobosea</taxon>
        <taxon>Tetramitia</taxon>
        <taxon>Eutetramitia</taxon>
        <taxon>Acrasidae</taxon>
        <taxon>Acrasis</taxon>
    </lineage>
</organism>
<dbReference type="AlphaFoldDB" id="A0AAW2ZQV5"/>
<evidence type="ECO:0000256" key="3">
    <source>
        <dbReference type="SAM" id="SignalP"/>
    </source>
</evidence>
<evidence type="ECO:0000256" key="2">
    <source>
        <dbReference type="SAM" id="Phobius"/>
    </source>
</evidence>